<reference evidence="1 2" key="1">
    <citation type="submission" date="2018-03" db="EMBL/GenBank/DDBJ databases">
        <title>Genomic Encyclopedia of Archaeal and Bacterial Type Strains, Phase II (KMG-II): from individual species to whole genera.</title>
        <authorList>
            <person name="Goeker M."/>
        </authorList>
    </citation>
    <scope>NUCLEOTIDE SEQUENCE [LARGE SCALE GENOMIC DNA]</scope>
    <source>
        <strain evidence="1 2">ATCC BAA-1496</strain>
    </source>
</reference>
<proteinExistence type="predicted"/>
<name>A0A2T0UDW4_9MICO</name>
<evidence type="ECO:0000313" key="2">
    <source>
        <dbReference type="Proteomes" id="UP000237822"/>
    </source>
</evidence>
<organism evidence="1 2">
    <name type="scientific">Knoellia remsis</name>
    <dbReference type="NCBI Taxonomy" id="407159"/>
    <lineage>
        <taxon>Bacteria</taxon>
        <taxon>Bacillati</taxon>
        <taxon>Actinomycetota</taxon>
        <taxon>Actinomycetes</taxon>
        <taxon>Micrococcales</taxon>
        <taxon>Intrasporangiaceae</taxon>
        <taxon>Knoellia</taxon>
    </lineage>
</organism>
<comment type="caution">
    <text evidence="1">The sequence shown here is derived from an EMBL/GenBank/DDBJ whole genome shotgun (WGS) entry which is preliminary data.</text>
</comment>
<dbReference type="Proteomes" id="UP000237822">
    <property type="component" value="Unassembled WGS sequence"/>
</dbReference>
<keyword evidence="2" id="KW-1185">Reference proteome</keyword>
<protein>
    <submittedName>
        <fullName evidence="1">Uncharacterized protein</fullName>
    </submittedName>
</protein>
<dbReference type="AlphaFoldDB" id="A0A2T0UDW4"/>
<accession>A0A2T0UDW4</accession>
<dbReference type="EMBL" id="PVTI01000020">
    <property type="protein sequence ID" value="PRY56113.1"/>
    <property type="molecule type" value="Genomic_DNA"/>
</dbReference>
<evidence type="ECO:0000313" key="1">
    <source>
        <dbReference type="EMBL" id="PRY56113.1"/>
    </source>
</evidence>
<gene>
    <name evidence="1" type="ORF">BCF74_12063</name>
</gene>
<sequence>MDNSAAGSAIFARLGGMTSKRSYAVLSTLVAAALPLGACSSSPAPAGGEERPKASAPAYTPAYDVTPEQLRAVVAAGRRFPDNITGTRINTGAKTMGLCDTYSGADGRSWFSDAAIPAPQEGTSSGLGGDDSTRIGRAYTGAALLDDSPSAARVMDERIARWSTCTDGNGTAYTTQKVDIPGAAASLVRTATVEGAPPWSAQVAIGVARVEGVLFDCTTGARTVKLAQDTTTSCLREMVAALPFAAGQQPPVTDANRTAATKVMLASVANAETETTFRTDAPASRPCDTSKATFLPKGSVAALYSPRWNDAGTEQLPGGQFGMIRAELLADPAAAQAKVAAARKTFGGCSGSWNQGQSPTVMRGTVTGVTDETFGDGGFTITATTKFDPPPAGSNVTVPSKPGTWRTSVLSVGALVLETEDFDTKAVTDISSRLAKVAPR</sequence>